<dbReference type="RefSeq" id="WP_211317045.1">
    <property type="nucleotide sequence ID" value="NZ_QNRT01000007.1"/>
</dbReference>
<dbReference type="GO" id="GO:0006313">
    <property type="term" value="P:DNA transposition"/>
    <property type="evidence" value="ECO:0007669"/>
    <property type="project" value="InterPro"/>
</dbReference>
<evidence type="ECO:0000313" key="3">
    <source>
        <dbReference type="Proteomes" id="UP000253083"/>
    </source>
</evidence>
<evidence type="ECO:0000313" key="2">
    <source>
        <dbReference type="EMBL" id="RBP48494.1"/>
    </source>
</evidence>
<dbReference type="PANTHER" id="PTHR34322:SF2">
    <property type="entry name" value="TRANSPOSASE IS200-LIKE DOMAIN-CONTAINING PROTEIN"/>
    <property type="match status" value="1"/>
</dbReference>
<dbReference type="EMBL" id="QNRT01000007">
    <property type="protein sequence ID" value="RBP48494.1"/>
    <property type="molecule type" value="Genomic_DNA"/>
</dbReference>
<comment type="caution">
    <text evidence="2">The sequence shown here is derived from an EMBL/GenBank/DDBJ whole genome shotgun (WGS) entry which is preliminary data.</text>
</comment>
<sequence>MTLPRSTLVSLADTPYYHCVARCVRRAYLCGVDRYSGISYEHRRQWLEDKLHETADAFAIKLCAYAVMSNHYHVVLRVQADIADAWSEREVIRRWHSLFSGSVLSQRFMNGDALDPVLYERLLEDVETWRARLCDISWYMRIVNEFIAREANKGDDCTGRFWEGRFKSQALLDDRALLSCMAYVDLNPIRAKIAKTPETSNHTSIKARIDLLNEPATTKPTLEDFT</sequence>
<keyword evidence="3" id="KW-1185">Reference proteome</keyword>
<gene>
    <name evidence="2" type="ORF">DFR28_10796</name>
</gene>
<dbReference type="GO" id="GO:0004803">
    <property type="term" value="F:transposase activity"/>
    <property type="evidence" value="ECO:0007669"/>
    <property type="project" value="InterPro"/>
</dbReference>
<accession>A0A395JIC5</accession>
<feature type="non-terminal residue" evidence="2">
    <location>
        <position position="226"/>
    </location>
</feature>
<dbReference type="Gene3D" id="3.30.70.1290">
    <property type="entry name" value="Transposase IS200-like"/>
    <property type="match status" value="1"/>
</dbReference>
<dbReference type="GO" id="GO:0003677">
    <property type="term" value="F:DNA binding"/>
    <property type="evidence" value="ECO:0007669"/>
    <property type="project" value="InterPro"/>
</dbReference>
<dbReference type="PANTHER" id="PTHR34322">
    <property type="entry name" value="TRANSPOSASE, Y1_TNP DOMAIN-CONTAINING"/>
    <property type="match status" value="1"/>
</dbReference>
<dbReference type="InterPro" id="IPR036515">
    <property type="entry name" value="Transposase_17_sf"/>
</dbReference>
<dbReference type="AlphaFoldDB" id="A0A395JIC5"/>
<name>A0A395JIC5_9GAMM</name>
<dbReference type="SMART" id="SM01321">
    <property type="entry name" value="Y1_Tnp"/>
    <property type="match status" value="1"/>
</dbReference>
<dbReference type="Proteomes" id="UP000253083">
    <property type="component" value="Unassembled WGS sequence"/>
</dbReference>
<evidence type="ECO:0000259" key="1">
    <source>
        <dbReference type="SMART" id="SM01321"/>
    </source>
</evidence>
<dbReference type="InterPro" id="IPR002686">
    <property type="entry name" value="Transposase_17"/>
</dbReference>
<dbReference type="SUPFAM" id="SSF143422">
    <property type="entry name" value="Transposase IS200-like"/>
    <property type="match status" value="1"/>
</dbReference>
<dbReference type="InParanoid" id="A0A395JIC5"/>
<protein>
    <recommendedName>
        <fullName evidence="1">Transposase IS200-like domain-containing protein</fullName>
    </recommendedName>
</protein>
<organism evidence="2 3">
    <name type="scientific">Arenicella xantha</name>
    <dbReference type="NCBI Taxonomy" id="644221"/>
    <lineage>
        <taxon>Bacteria</taxon>
        <taxon>Pseudomonadati</taxon>
        <taxon>Pseudomonadota</taxon>
        <taxon>Gammaproteobacteria</taxon>
        <taxon>Arenicellales</taxon>
        <taxon>Arenicellaceae</taxon>
        <taxon>Arenicella</taxon>
    </lineage>
</organism>
<feature type="domain" description="Transposase IS200-like" evidence="1">
    <location>
        <begin position="12"/>
        <end position="187"/>
    </location>
</feature>
<reference evidence="2 3" key="1">
    <citation type="submission" date="2018-06" db="EMBL/GenBank/DDBJ databases">
        <title>Genomic Encyclopedia of Type Strains, Phase IV (KMG-IV): sequencing the most valuable type-strain genomes for metagenomic binning, comparative biology and taxonomic classification.</title>
        <authorList>
            <person name="Goeker M."/>
        </authorList>
    </citation>
    <scope>NUCLEOTIDE SEQUENCE [LARGE SCALE GENOMIC DNA]</scope>
    <source>
        <strain evidence="2 3">DSM 24032</strain>
    </source>
</reference>
<proteinExistence type="predicted"/>